<organism evidence="1 2">
    <name type="scientific">Urbifossiella limnaea</name>
    <dbReference type="NCBI Taxonomy" id="2528023"/>
    <lineage>
        <taxon>Bacteria</taxon>
        <taxon>Pseudomonadati</taxon>
        <taxon>Planctomycetota</taxon>
        <taxon>Planctomycetia</taxon>
        <taxon>Gemmatales</taxon>
        <taxon>Gemmataceae</taxon>
        <taxon>Urbifossiella</taxon>
    </lineage>
</organism>
<evidence type="ECO:0008006" key="3">
    <source>
        <dbReference type="Google" id="ProtNLM"/>
    </source>
</evidence>
<proteinExistence type="predicted"/>
<dbReference type="EMBL" id="CP036273">
    <property type="protein sequence ID" value="QDU18828.1"/>
    <property type="molecule type" value="Genomic_DNA"/>
</dbReference>
<protein>
    <recommendedName>
        <fullName evidence="3">Calcium-binding protein</fullName>
    </recommendedName>
</protein>
<accession>A0A517XMU6</accession>
<keyword evidence="2" id="KW-1185">Reference proteome</keyword>
<dbReference type="KEGG" id="uli:ETAA1_07240"/>
<evidence type="ECO:0000313" key="1">
    <source>
        <dbReference type="EMBL" id="QDU18828.1"/>
    </source>
</evidence>
<dbReference type="Proteomes" id="UP000319576">
    <property type="component" value="Chromosome"/>
</dbReference>
<sequence length="286" mass="30986">MRLLFCVPHYFAPEPGGRYGSTRPDAAARARALADLLAGVRTFARPQCVLDIARRTTTPANHLTAGTADVLVCTTGGRHVLDRLPAGLGFAHLPTAAEPRLLGYECHAALRDRLAAGYDYYCYLEDDLVLRDPLFFVKLRWFAAAFGEGALLQPNRYEAAAGKAANKAYLDGPLRPDVTARFQDVTDTPELRADALGLPLVFRRPLNPHAGCFFLTAGQMAAWAVRPDFLDRSAAFVGPLESAATLGVMRAFRVYKPADGCAAFLEVEHAGDAFLSLIRPAPAART</sequence>
<reference evidence="1 2" key="1">
    <citation type="submission" date="2019-02" db="EMBL/GenBank/DDBJ databases">
        <title>Deep-cultivation of Planctomycetes and their phenomic and genomic characterization uncovers novel biology.</title>
        <authorList>
            <person name="Wiegand S."/>
            <person name="Jogler M."/>
            <person name="Boedeker C."/>
            <person name="Pinto D."/>
            <person name="Vollmers J."/>
            <person name="Rivas-Marin E."/>
            <person name="Kohn T."/>
            <person name="Peeters S.H."/>
            <person name="Heuer A."/>
            <person name="Rast P."/>
            <person name="Oberbeckmann S."/>
            <person name="Bunk B."/>
            <person name="Jeske O."/>
            <person name="Meyerdierks A."/>
            <person name="Storesund J.E."/>
            <person name="Kallscheuer N."/>
            <person name="Luecker S."/>
            <person name="Lage O.M."/>
            <person name="Pohl T."/>
            <person name="Merkel B.J."/>
            <person name="Hornburger P."/>
            <person name="Mueller R.-W."/>
            <person name="Bruemmer F."/>
            <person name="Labrenz M."/>
            <person name="Spormann A.M."/>
            <person name="Op den Camp H."/>
            <person name="Overmann J."/>
            <person name="Amann R."/>
            <person name="Jetten M.S.M."/>
            <person name="Mascher T."/>
            <person name="Medema M.H."/>
            <person name="Devos D.P."/>
            <person name="Kaster A.-K."/>
            <person name="Ovreas L."/>
            <person name="Rohde M."/>
            <person name="Galperin M.Y."/>
            <person name="Jogler C."/>
        </authorList>
    </citation>
    <scope>NUCLEOTIDE SEQUENCE [LARGE SCALE GENOMIC DNA]</scope>
    <source>
        <strain evidence="1 2">ETA_A1</strain>
    </source>
</reference>
<gene>
    <name evidence="1" type="ORF">ETAA1_07240</name>
</gene>
<dbReference type="AlphaFoldDB" id="A0A517XMU6"/>
<evidence type="ECO:0000313" key="2">
    <source>
        <dbReference type="Proteomes" id="UP000319576"/>
    </source>
</evidence>
<dbReference type="RefSeq" id="WP_145234380.1">
    <property type="nucleotide sequence ID" value="NZ_CP036273.1"/>
</dbReference>
<name>A0A517XMU6_9BACT</name>
<dbReference type="OrthoDB" id="270676at2"/>